<proteinExistence type="predicted"/>
<organism evidence="1 2">
    <name type="scientific">Embleya hyalina</name>
    <dbReference type="NCBI Taxonomy" id="516124"/>
    <lineage>
        <taxon>Bacteria</taxon>
        <taxon>Bacillati</taxon>
        <taxon>Actinomycetota</taxon>
        <taxon>Actinomycetes</taxon>
        <taxon>Kitasatosporales</taxon>
        <taxon>Streptomycetaceae</taxon>
        <taxon>Embleya</taxon>
    </lineage>
</organism>
<dbReference type="EMBL" id="BIFH01000018">
    <property type="protein sequence ID" value="GCD95621.1"/>
    <property type="molecule type" value="Genomic_DNA"/>
</dbReference>
<sequence length="376" mass="40237">MPDPGRGGGEAGGCGMTARRDFLGGVTAVGASTFLGGSGTAAAGDPGSDPDGPELRARNTIVAIDGHTQRHYDTLRAELIPHLGPVVVVENDSRGGLFTLVHEGRRESLWPVSDIFELAKSIAHVPLGILSILAPYLSRRIPNPPDAARLDRHDVDMVAFKGPGTNAWIAPLRAFGATLADARRHLDDARLPGRLDAASRRILDAALEFIAESVSRAAFDARSFEDFAGGLGEAIATDIEFAARAQIDGVAALMNRWRDEVGPGDWPGLYVVVLSIWTTSAPNQNSIIVKRFMDPATADSHLIDVATAQPPTDPVLVALDNLARIVQDNVAAELVFPHDRRSADALKGREDLLAREILHQLACPYRSSERPRGTAR</sequence>
<dbReference type="InterPro" id="IPR006311">
    <property type="entry name" value="TAT_signal"/>
</dbReference>
<reference evidence="1 2" key="1">
    <citation type="submission" date="2018-12" db="EMBL/GenBank/DDBJ databases">
        <title>Draft genome sequence of Embleya hyalina NBRC 13850T.</title>
        <authorList>
            <person name="Komaki H."/>
            <person name="Hosoyama A."/>
            <person name="Kimura A."/>
            <person name="Ichikawa N."/>
            <person name="Tamura T."/>
        </authorList>
    </citation>
    <scope>NUCLEOTIDE SEQUENCE [LARGE SCALE GENOMIC DNA]</scope>
    <source>
        <strain evidence="1 2">NBRC 13850</strain>
    </source>
</reference>
<accession>A0A401YLZ9</accession>
<evidence type="ECO:0000313" key="2">
    <source>
        <dbReference type="Proteomes" id="UP000286931"/>
    </source>
</evidence>
<evidence type="ECO:0000313" key="1">
    <source>
        <dbReference type="EMBL" id="GCD95621.1"/>
    </source>
</evidence>
<keyword evidence="2" id="KW-1185">Reference proteome</keyword>
<dbReference type="Proteomes" id="UP000286931">
    <property type="component" value="Unassembled WGS sequence"/>
</dbReference>
<dbReference type="AlphaFoldDB" id="A0A401YLZ9"/>
<name>A0A401YLZ9_9ACTN</name>
<dbReference type="PROSITE" id="PS51318">
    <property type="entry name" value="TAT"/>
    <property type="match status" value="1"/>
</dbReference>
<gene>
    <name evidence="1" type="ORF">EHYA_03296</name>
</gene>
<protein>
    <submittedName>
        <fullName evidence="1">Uncharacterized protein</fullName>
    </submittedName>
</protein>
<comment type="caution">
    <text evidence="1">The sequence shown here is derived from an EMBL/GenBank/DDBJ whole genome shotgun (WGS) entry which is preliminary data.</text>
</comment>